<reference evidence="3 4" key="1">
    <citation type="journal article" date="2015" name="Genome Announc.">
        <title>Complete genome sequence of Martelella endophytica YC6887, which has antifungal activity associated with a halophyte.</title>
        <authorList>
            <person name="Khan A."/>
            <person name="Khan H."/>
            <person name="Chung E.J."/>
            <person name="Hossain M.T."/>
            <person name="Chung Y.R."/>
        </authorList>
    </citation>
    <scope>NUCLEOTIDE SEQUENCE [LARGE SCALE GENOMIC DNA]</scope>
    <source>
        <strain evidence="3">YC6887</strain>
    </source>
</reference>
<accession>A0A0D5LN64</accession>
<dbReference type="PATRIC" id="fig|1486262.3.peg.1556"/>
<dbReference type="RefSeq" id="WP_045680287.1">
    <property type="nucleotide sequence ID" value="NZ_CP010803.1"/>
</dbReference>
<organism evidence="3 4">
    <name type="scientific">Martelella endophytica</name>
    <dbReference type="NCBI Taxonomy" id="1486262"/>
    <lineage>
        <taxon>Bacteria</taxon>
        <taxon>Pseudomonadati</taxon>
        <taxon>Pseudomonadota</taxon>
        <taxon>Alphaproteobacteria</taxon>
        <taxon>Hyphomicrobiales</taxon>
        <taxon>Aurantimonadaceae</taxon>
        <taxon>Martelella</taxon>
    </lineage>
</organism>
<evidence type="ECO:0000313" key="4">
    <source>
        <dbReference type="Proteomes" id="UP000032611"/>
    </source>
</evidence>
<dbReference type="PROSITE" id="PS51898">
    <property type="entry name" value="TYR_RECOMBINASE"/>
    <property type="match status" value="1"/>
</dbReference>
<dbReference type="EMBL" id="CP010803">
    <property type="protein sequence ID" value="AJY45576.1"/>
    <property type="molecule type" value="Genomic_DNA"/>
</dbReference>
<gene>
    <name evidence="3" type="ORF">TM49_07555</name>
</gene>
<feature type="domain" description="Tyr recombinase" evidence="2">
    <location>
        <begin position="262"/>
        <end position="441"/>
    </location>
</feature>
<dbReference type="Proteomes" id="UP000032611">
    <property type="component" value="Chromosome"/>
</dbReference>
<dbReference type="GO" id="GO:0006310">
    <property type="term" value="P:DNA recombination"/>
    <property type="evidence" value="ECO:0007669"/>
    <property type="project" value="UniProtKB-KW"/>
</dbReference>
<evidence type="ECO:0000259" key="2">
    <source>
        <dbReference type="PROSITE" id="PS51898"/>
    </source>
</evidence>
<name>A0A0D5LN64_MAREN</name>
<sequence length="453" mass="51304">MRTTSKGKNPDRFLTTRQGIYMYVRRVPKLAIDLDPRAPAIRISLGTRDLAMARIKRDAYEEADNALWGAYLGGDDRSNADARYRAAVARARALDFTYRPAADVMASETGDQIMLRLDALSTSPPKSMDATAVLGLEPRPRVRLSEAFELYLTEIAAPEVAGKSATQRRNWTKVRRRAVSNFIAVAGDKYFDEIDRQDALKLYRYWREKIAPADGPAQRSASSGNKDIGCLRNIWRSYQRYQGVSSDNNPFANLSFRDKNSAQRPPFSAEWLERCVLAPGALSGLNEEARHIVQILIETGARPSEICNLVTEQIHLDHEVPHIAIAPRADRADPREIKTTSSIRLVPLTGVALAAMRFHPDGFPRYKNREETLSQTLNKYFRARSLFPTSKHKIYSIRHAFEDRMKEAGLDTELRMMVMGHAIDRPKYGSGGSLEWRRQELERITLSFDESCL</sequence>
<evidence type="ECO:0000256" key="1">
    <source>
        <dbReference type="ARBA" id="ARBA00023172"/>
    </source>
</evidence>
<dbReference type="SUPFAM" id="SSF56349">
    <property type="entry name" value="DNA breaking-rejoining enzymes"/>
    <property type="match status" value="1"/>
</dbReference>
<keyword evidence="1" id="KW-0233">DNA recombination</keyword>
<dbReference type="InterPro" id="IPR002104">
    <property type="entry name" value="Integrase_catalytic"/>
</dbReference>
<dbReference type="GO" id="GO:0015074">
    <property type="term" value="P:DNA integration"/>
    <property type="evidence" value="ECO:0007669"/>
    <property type="project" value="InterPro"/>
</dbReference>
<dbReference type="Gene3D" id="1.10.443.10">
    <property type="entry name" value="Intergrase catalytic core"/>
    <property type="match status" value="1"/>
</dbReference>
<proteinExistence type="predicted"/>
<protein>
    <submittedName>
        <fullName evidence="3">Integrase</fullName>
    </submittedName>
</protein>
<dbReference type="OrthoDB" id="9784724at2"/>
<dbReference type="KEGG" id="mey:TM49_07555"/>
<evidence type="ECO:0000313" key="3">
    <source>
        <dbReference type="EMBL" id="AJY45576.1"/>
    </source>
</evidence>
<dbReference type="AlphaFoldDB" id="A0A0D5LN64"/>
<dbReference type="GO" id="GO:0003677">
    <property type="term" value="F:DNA binding"/>
    <property type="evidence" value="ECO:0007669"/>
    <property type="project" value="InterPro"/>
</dbReference>
<dbReference type="InterPro" id="IPR013762">
    <property type="entry name" value="Integrase-like_cat_sf"/>
</dbReference>
<dbReference type="InterPro" id="IPR011010">
    <property type="entry name" value="DNA_brk_join_enz"/>
</dbReference>
<keyword evidence="4" id="KW-1185">Reference proteome</keyword>
<dbReference type="HOGENOM" id="CLU_051657_0_0_5"/>
<dbReference type="Pfam" id="PF00589">
    <property type="entry name" value="Phage_integrase"/>
    <property type="match status" value="1"/>
</dbReference>